<sequence length="176" mass="18890">MSFGSFDNRSSAQTNAEINMVPLIDVMLVLLVIFLITAPLLTHSIKVQLPQATAEPVDKDPKSLDLAVTEEGLLFLNNEPVALEDLTEVLRPYSQETPQPEVRIRADQETRYELLAQVMSKSKASGMVRLGFVTRPGADSAPAQNPDGTAASADVKAANPAASTNRSSQKESAAVN</sequence>
<name>A0A9D2RIZ2_9BURK</name>
<keyword evidence="7" id="KW-0813">Transport</keyword>
<dbReference type="PANTHER" id="PTHR30558:SF7">
    <property type="entry name" value="TOL-PAL SYSTEM PROTEIN TOLR"/>
    <property type="match status" value="1"/>
</dbReference>
<keyword evidence="7" id="KW-0653">Protein transport</keyword>
<comment type="subcellular location">
    <subcellularLocation>
        <location evidence="1">Cell membrane</location>
        <topology evidence="1">Single-pass membrane protein</topology>
    </subcellularLocation>
    <subcellularLocation>
        <location evidence="7">Cell membrane</location>
        <topology evidence="7">Single-pass type II membrane protein</topology>
    </subcellularLocation>
</comment>
<feature type="transmembrane region" description="Helical" evidence="9">
    <location>
        <begin position="20"/>
        <end position="41"/>
    </location>
</feature>
<evidence type="ECO:0000256" key="1">
    <source>
        <dbReference type="ARBA" id="ARBA00004162"/>
    </source>
</evidence>
<evidence type="ECO:0000256" key="7">
    <source>
        <dbReference type="RuleBase" id="RU003879"/>
    </source>
</evidence>
<dbReference type="GO" id="GO:0005886">
    <property type="term" value="C:plasma membrane"/>
    <property type="evidence" value="ECO:0007669"/>
    <property type="project" value="UniProtKB-SubCell"/>
</dbReference>
<dbReference type="GO" id="GO:0022857">
    <property type="term" value="F:transmembrane transporter activity"/>
    <property type="evidence" value="ECO:0007669"/>
    <property type="project" value="InterPro"/>
</dbReference>
<organism evidence="10 11">
    <name type="scientific">Candidatus Paenalcaligenes intestinipullorum</name>
    <dbReference type="NCBI Taxonomy" id="2838718"/>
    <lineage>
        <taxon>Bacteria</taxon>
        <taxon>Pseudomonadati</taxon>
        <taxon>Pseudomonadota</taxon>
        <taxon>Betaproteobacteria</taxon>
        <taxon>Burkholderiales</taxon>
        <taxon>Alcaligenaceae</taxon>
        <taxon>Paenalcaligenes</taxon>
    </lineage>
</organism>
<dbReference type="PANTHER" id="PTHR30558">
    <property type="entry name" value="EXBD MEMBRANE COMPONENT OF PMF-DRIVEN MACROMOLECULE IMPORT SYSTEM"/>
    <property type="match status" value="1"/>
</dbReference>
<protein>
    <submittedName>
        <fullName evidence="10">Biopolymer transporter ExbD</fullName>
    </submittedName>
</protein>
<evidence type="ECO:0000313" key="10">
    <source>
        <dbReference type="EMBL" id="HJD44864.1"/>
    </source>
</evidence>
<evidence type="ECO:0000256" key="4">
    <source>
        <dbReference type="ARBA" id="ARBA00022692"/>
    </source>
</evidence>
<dbReference type="Proteomes" id="UP000823889">
    <property type="component" value="Unassembled WGS sequence"/>
</dbReference>
<accession>A0A9D2RIZ2</accession>
<evidence type="ECO:0000256" key="9">
    <source>
        <dbReference type="SAM" id="Phobius"/>
    </source>
</evidence>
<evidence type="ECO:0000256" key="5">
    <source>
        <dbReference type="ARBA" id="ARBA00022989"/>
    </source>
</evidence>
<dbReference type="AlphaFoldDB" id="A0A9D2RIZ2"/>
<keyword evidence="4 7" id="KW-0812">Transmembrane</keyword>
<comment type="similarity">
    <text evidence="2 7">Belongs to the ExbD/TolR family.</text>
</comment>
<dbReference type="Pfam" id="PF02472">
    <property type="entry name" value="ExbD"/>
    <property type="match status" value="1"/>
</dbReference>
<comment type="caution">
    <text evidence="10">The sequence shown here is derived from an EMBL/GenBank/DDBJ whole genome shotgun (WGS) entry which is preliminary data.</text>
</comment>
<evidence type="ECO:0000256" key="2">
    <source>
        <dbReference type="ARBA" id="ARBA00005811"/>
    </source>
</evidence>
<dbReference type="InterPro" id="IPR003400">
    <property type="entry name" value="ExbD"/>
</dbReference>
<keyword evidence="3" id="KW-1003">Cell membrane</keyword>
<feature type="region of interest" description="Disordered" evidence="8">
    <location>
        <begin position="136"/>
        <end position="176"/>
    </location>
</feature>
<reference evidence="10" key="1">
    <citation type="journal article" date="2021" name="PeerJ">
        <title>Extensive microbial diversity within the chicken gut microbiome revealed by metagenomics and culture.</title>
        <authorList>
            <person name="Gilroy R."/>
            <person name="Ravi A."/>
            <person name="Getino M."/>
            <person name="Pursley I."/>
            <person name="Horton D.L."/>
            <person name="Alikhan N.F."/>
            <person name="Baker D."/>
            <person name="Gharbi K."/>
            <person name="Hall N."/>
            <person name="Watson M."/>
            <person name="Adriaenssens E.M."/>
            <person name="Foster-Nyarko E."/>
            <person name="Jarju S."/>
            <person name="Secka A."/>
            <person name="Antonio M."/>
            <person name="Oren A."/>
            <person name="Chaudhuri R.R."/>
            <person name="La Ragione R."/>
            <person name="Hildebrand F."/>
            <person name="Pallen M.J."/>
        </authorList>
    </citation>
    <scope>NUCLEOTIDE SEQUENCE</scope>
    <source>
        <strain evidence="10">9264</strain>
    </source>
</reference>
<evidence type="ECO:0000256" key="3">
    <source>
        <dbReference type="ARBA" id="ARBA00022475"/>
    </source>
</evidence>
<dbReference type="GO" id="GO:0015031">
    <property type="term" value="P:protein transport"/>
    <property type="evidence" value="ECO:0007669"/>
    <property type="project" value="UniProtKB-KW"/>
</dbReference>
<gene>
    <name evidence="10" type="ORF">H9906_07550</name>
</gene>
<proteinExistence type="inferred from homology"/>
<evidence type="ECO:0000313" key="11">
    <source>
        <dbReference type="Proteomes" id="UP000823889"/>
    </source>
</evidence>
<keyword evidence="5 9" id="KW-1133">Transmembrane helix</keyword>
<evidence type="ECO:0000256" key="6">
    <source>
        <dbReference type="ARBA" id="ARBA00023136"/>
    </source>
</evidence>
<keyword evidence="6 9" id="KW-0472">Membrane</keyword>
<reference evidence="10" key="2">
    <citation type="submission" date="2021-04" db="EMBL/GenBank/DDBJ databases">
        <authorList>
            <person name="Gilroy R."/>
        </authorList>
    </citation>
    <scope>NUCLEOTIDE SEQUENCE</scope>
    <source>
        <strain evidence="10">9264</strain>
    </source>
</reference>
<evidence type="ECO:0000256" key="8">
    <source>
        <dbReference type="SAM" id="MobiDB-lite"/>
    </source>
</evidence>
<dbReference type="Gene3D" id="3.30.420.270">
    <property type="match status" value="1"/>
</dbReference>
<dbReference type="EMBL" id="DWUQ01000155">
    <property type="protein sequence ID" value="HJD44864.1"/>
    <property type="molecule type" value="Genomic_DNA"/>
</dbReference>
<feature type="compositionally biased region" description="Polar residues" evidence="8">
    <location>
        <begin position="161"/>
        <end position="176"/>
    </location>
</feature>